<keyword evidence="1" id="KW-1133">Transmembrane helix</keyword>
<proteinExistence type="predicted"/>
<feature type="transmembrane region" description="Helical" evidence="1">
    <location>
        <begin position="20"/>
        <end position="38"/>
    </location>
</feature>
<dbReference type="NCBIfam" id="TIGR00254">
    <property type="entry name" value="GGDEF"/>
    <property type="match status" value="1"/>
</dbReference>
<feature type="transmembrane region" description="Helical" evidence="1">
    <location>
        <begin position="205"/>
        <end position="225"/>
    </location>
</feature>
<feature type="transmembrane region" description="Helical" evidence="1">
    <location>
        <begin position="139"/>
        <end position="161"/>
    </location>
</feature>
<keyword evidence="5" id="KW-1185">Reference proteome</keyword>
<dbReference type="InterPro" id="IPR001633">
    <property type="entry name" value="EAL_dom"/>
</dbReference>
<evidence type="ECO:0000259" key="2">
    <source>
        <dbReference type="PROSITE" id="PS50883"/>
    </source>
</evidence>
<dbReference type="AlphaFoldDB" id="A0A919SDL5"/>
<dbReference type="EMBL" id="BOQL01000026">
    <property type="protein sequence ID" value="GIM68689.1"/>
    <property type="molecule type" value="Genomic_DNA"/>
</dbReference>
<dbReference type="PROSITE" id="PS50887">
    <property type="entry name" value="GGDEF"/>
    <property type="match status" value="1"/>
</dbReference>
<dbReference type="SMART" id="SM00267">
    <property type="entry name" value="GGDEF"/>
    <property type="match status" value="1"/>
</dbReference>
<dbReference type="SUPFAM" id="SSF55073">
    <property type="entry name" value="Nucleotide cyclase"/>
    <property type="match status" value="1"/>
</dbReference>
<dbReference type="Pfam" id="PF00990">
    <property type="entry name" value="GGDEF"/>
    <property type="match status" value="1"/>
</dbReference>
<dbReference type="Proteomes" id="UP000681340">
    <property type="component" value="Unassembled WGS sequence"/>
</dbReference>
<protein>
    <recommendedName>
        <fullName evidence="6">Diguanylate cyclase (GGDEF)-like protein</fullName>
    </recommendedName>
</protein>
<evidence type="ECO:0000313" key="4">
    <source>
        <dbReference type="EMBL" id="GIM68689.1"/>
    </source>
</evidence>
<feature type="domain" description="GGDEF" evidence="3">
    <location>
        <begin position="362"/>
        <end position="493"/>
    </location>
</feature>
<evidence type="ECO:0000313" key="5">
    <source>
        <dbReference type="Proteomes" id="UP000681340"/>
    </source>
</evidence>
<dbReference type="PANTHER" id="PTHR44757:SF2">
    <property type="entry name" value="BIOFILM ARCHITECTURE MAINTENANCE PROTEIN MBAA"/>
    <property type="match status" value="1"/>
</dbReference>
<dbReference type="InterPro" id="IPR000160">
    <property type="entry name" value="GGDEF_dom"/>
</dbReference>
<name>A0A919SDL5_9ACTN</name>
<feature type="domain" description="EAL" evidence="2">
    <location>
        <begin position="501"/>
        <end position="756"/>
    </location>
</feature>
<dbReference type="PROSITE" id="PS50883">
    <property type="entry name" value="EAL"/>
    <property type="match status" value="1"/>
</dbReference>
<organism evidence="4 5">
    <name type="scientific">Actinoplanes auranticolor</name>
    <dbReference type="NCBI Taxonomy" id="47988"/>
    <lineage>
        <taxon>Bacteria</taxon>
        <taxon>Bacillati</taxon>
        <taxon>Actinomycetota</taxon>
        <taxon>Actinomycetes</taxon>
        <taxon>Micromonosporales</taxon>
        <taxon>Micromonosporaceae</taxon>
        <taxon>Actinoplanes</taxon>
    </lineage>
</organism>
<reference evidence="4" key="1">
    <citation type="submission" date="2021-03" db="EMBL/GenBank/DDBJ databases">
        <title>Whole genome shotgun sequence of Actinoplanes auranticolor NBRC 12245.</title>
        <authorList>
            <person name="Komaki H."/>
            <person name="Tamura T."/>
        </authorList>
    </citation>
    <scope>NUCLEOTIDE SEQUENCE</scope>
    <source>
        <strain evidence="4">NBRC 12245</strain>
    </source>
</reference>
<keyword evidence="1" id="KW-0472">Membrane</keyword>
<dbReference type="SMART" id="SM00052">
    <property type="entry name" value="EAL"/>
    <property type="match status" value="1"/>
</dbReference>
<feature type="transmembrane region" description="Helical" evidence="1">
    <location>
        <begin position="173"/>
        <end position="193"/>
    </location>
</feature>
<dbReference type="Gene3D" id="3.20.20.450">
    <property type="entry name" value="EAL domain"/>
    <property type="match status" value="1"/>
</dbReference>
<keyword evidence="1" id="KW-0812">Transmembrane</keyword>
<dbReference type="CDD" id="cd01948">
    <property type="entry name" value="EAL"/>
    <property type="match status" value="1"/>
</dbReference>
<dbReference type="InterPro" id="IPR043128">
    <property type="entry name" value="Rev_trsase/Diguanyl_cyclase"/>
</dbReference>
<evidence type="ECO:0008006" key="6">
    <source>
        <dbReference type="Google" id="ProtNLM"/>
    </source>
</evidence>
<feature type="transmembrane region" description="Helical" evidence="1">
    <location>
        <begin position="44"/>
        <end position="64"/>
    </location>
</feature>
<dbReference type="InterPro" id="IPR052155">
    <property type="entry name" value="Biofilm_reg_signaling"/>
</dbReference>
<dbReference type="InterPro" id="IPR029787">
    <property type="entry name" value="Nucleotide_cyclase"/>
</dbReference>
<dbReference type="CDD" id="cd01949">
    <property type="entry name" value="GGDEF"/>
    <property type="match status" value="1"/>
</dbReference>
<dbReference type="SUPFAM" id="SSF141868">
    <property type="entry name" value="EAL domain-like"/>
    <property type="match status" value="1"/>
</dbReference>
<dbReference type="InterPro" id="IPR035919">
    <property type="entry name" value="EAL_sf"/>
</dbReference>
<feature type="transmembrane region" description="Helical" evidence="1">
    <location>
        <begin position="110"/>
        <end position="127"/>
    </location>
</feature>
<comment type="caution">
    <text evidence="4">The sequence shown here is derived from an EMBL/GenBank/DDBJ whole genome shotgun (WGS) entry which is preliminary data.</text>
</comment>
<sequence>MEFSDQYAGDRLPSVRQKRLWWWWLTLGVLAVGGYYLLPHDGLAANLVYNIIGLLSCLMIPLAVRLHRPERPAMWYWFAAGQTTWVCGDLVWEYYKYVLHQEPYPSAADFFYLSAYPMLVVGLVLLSRGRRRGGDLAGLVDPAIVAIGIGLVFWVFVMHPIAAGSTASTLERVIGVAYPAADALLLAILARFFTTSGRHSASARLLSVAALLLLVADIAYSLVSLYSESEGGSLLDAGWLLSYVAWAAAALHPSMRWTGTTTNQPSDARVGRSRLVLLAVCSLLAPALLFVPGIGGDPVDRLAIAIGAVLLFVLVVLRMSGFVAQVQQQADQLEDLAMADALTGLANRRRLEQGLTEGLAAGPLQVALLDLDDFKEVNDALGHAVGDRLLVGVAERLSRAAGPGALVARMGGDEFAVLLTGADTATADAAVTRLADSLRSPVQAAGHELLIGVSIGVADGTGTADPVEVLRRADVAMYAAKAVGDTHRRHTADLDDSADEQARLGAELRTALDTGQFRMVYQPIVELPCGRLRAVEALVRWDHPERGLISPDRFIPAAEHNGLIIELGEWILRTACTQAVEWQADWGPRAPQRISVNVSARQLAQPGFTAVVARALADTGLPVGKLTVEVTETAVFGGGQAVQTLNELHELGVRIALDDFGTGHSSLGLLQTVPVDVLKVDKSFVDNITMAGRHAVIATALIRVSEGLGLTAVAEGVETAEQAEELHRLGYQLAQGYHFGKPEAEPDFAAYAVREPASRP</sequence>
<gene>
    <name evidence="4" type="ORF">Aau02nite_32830</name>
</gene>
<accession>A0A919SDL5</accession>
<dbReference type="Pfam" id="PF00563">
    <property type="entry name" value="EAL"/>
    <property type="match status" value="1"/>
</dbReference>
<dbReference type="Gene3D" id="3.30.70.270">
    <property type="match status" value="1"/>
</dbReference>
<feature type="transmembrane region" description="Helical" evidence="1">
    <location>
        <begin position="237"/>
        <end position="254"/>
    </location>
</feature>
<evidence type="ECO:0000256" key="1">
    <source>
        <dbReference type="SAM" id="Phobius"/>
    </source>
</evidence>
<evidence type="ECO:0000259" key="3">
    <source>
        <dbReference type="PROSITE" id="PS50887"/>
    </source>
</evidence>
<feature type="transmembrane region" description="Helical" evidence="1">
    <location>
        <begin position="301"/>
        <end position="319"/>
    </location>
</feature>
<feature type="transmembrane region" description="Helical" evidence="1">
    <location>
        <begin position="275"/>
        <end position="295"/>
    </location>
</feature>
<dbReference type="PANTHER" id="PTHR44757">
    <property type="entry name" value="DIGUANYLATE CYCLASE DGCP"/>
    <property type="match status" value="1"/>
</dbReference>
<feature type="transmembrane region" description="Helical" evidence="1">
    <location>
        <begin position="76"/>
        <end position="95"/>
    </location>
</feature>